<evidence type="ECO:0000313" key="3">
    <source>
        <dbReference type="EMBL" id="GFY93078.1"/>
    </source>
</evidence>
<dbReference type="AlphaFoldDB" id="A0A7J0F306"/>
<dbReference type="InterPro" id="IPR026960">
    <property type="entry name" value="RVT-Znf"/>
</dbReference>
<keyword evidence="1" id="KW-1133">Transmembrane helix</keyword>
<organism evidence="3 4">
    <name type="scientific">Actinidia rufa</name>
    <dbReference type="NCBI Taxonomy" id="165716"/>
    <lineage>
        <taxon>Eukaryota</taxon>
        <taxon>Viridiplantae</taxon>
        <taxon>Streptophyta</taxon>
        <taxon>Embryophyta</taxon>
        <taxon>Tracheophyta</taxon>
        <taxon>Spermatophyta</taxon>
        <taxon>Magnoliopsida</taxon>
        <taxon>eudicotyledons</taxon>
        <taxon>Gunneridae</taxon>
        <taxon>Pentapetalae</taxon>
        <taxon>asterids</taxon>
        <taxon>Ericales</taxon>
        <taxon>Actinidiaceae</taxon>
        <taxon>Actinidia</taxon>
    </lineage>
</organism>
<dbReference type="EMBL" id="BJWL01000008">
    <property type="protein sequence ID" value="GFY93078.1"/>
    <property type="molecule type" value="Genomic_DNA"/>
</dbReference>
<keyword evidence="4" id="KW-1185">Reference proteome</keyword>
<gene>
    <name evidence="3" type="ORF">Acr_08g0014740</name>
</gene>
<accession>A0A7J0F306</accession>
<keyword evidence="1" id="KW-0812">Transmembrane</keyword>
<proteinExistence type="predicted"/>
<evidence type="ECO:0000313" key="4">
    <source>
        <dbReference type="Proteomes" id="UP000585474"/>
    </source>
</evidence>
<feature type="transmembrane region" description="Helical" evidence="1">
    <location>
        <begin position="192"/>
        <end position="209"/>
    </location>
</feature>
<protein>
    <recommendedName>
        <fullName evidence="2">Reverse transcriptase zinc-binding domain-containing protein</fullName>
    </recommendedName>
</protein>
<name>A0A7J0F306_9ERIC</name>
<comment type="caution">
    <text evidence="3">The sequence shown here is derived from an EMBL/GenBank/DDBJ whole genome shotgun (WGS) entry which is preliminary data.</text>
</comment>
<evidence type="ECO:0000256" key="1">
    <source>
        <dbReference type="SAM" id="Phobius"/>
    </source>
</evidence>
<reference evidence="3 4" key="1">
    <citation type="submission" date="2019-07" db="EMBL/GenBank/DDBJ databases">
        <title>De Novo Assembly of kiwifruit Actinidia rufa.</title>
        <authorList>
            <person name="Sugita-Konishi S."/>
            <person name="Sato K."/>
            <person name="Mori E."/>
            <person name="Abe Y."/>
            <person name="Kisaki G."/>
            <person name="Hamano K."/>
            <person name="Suezawa K."/>
            <person name="Otani M."/>
            <person name="Fukuda T."/>
            <person name="Manabe T."/>
            <person name="Gomi K."/>
            <person name="Tabuchi M."/>
            <person name="Akimitsu K."/>
            <person name="Kataoka I."/>
        </authorList>
    </citation>
    <scope>NUCLEOTIDE SEQUENCE [LARGE SCALE GENOMIC DNA]</scope>
    <source>
        <strain evidence="4">cv. Fuchu</strain>
    </source>
</reference>
<sequence>MSLSRQSSDDLATSVAENMLSAFSREDPTTSREHPARLKMSLQKSSIYAAGMSCVDLNSIKSSSLLSEGKFPFRYLGLPVAGIECFWLSSLPMPAGVRNKINTLRRNSFGEWERVHPRQQEPEWIKWVINRKFNSKTSYDFFRPRKLPLTWPDLVWHSSIILRHSFIMWLGLKERLQTKDKLQEFIDDKLKLVAILLLLCDTVAYWYAAAGGIHWFYVVLVEGCLPYLGLGCLSSILGYYWEGKELVLLVVADSAATDSVANAEVALAGDALVALWLAWFIQRAGAMFLGGGRCFAALLMRKILL</sequence>
<feature type="domain" description="Reverse transcriptase zinc-binding" evidence="2">
    <location>
        <begin position="133"/>
        <end position="185"/>
    </location>
</feature>
<evidence type="ECO:0000259" key="2">
    <source>
        <dbReference type="Pfam" id="PF13966"/>
    </source>
</evidence>
<dbReference type="OrthoDB" id="1622315at2759"/>
<dbReference type="Pfam" id="PF13966">
    <property type="entry name" value="zf-RVT"/>
    <property type="match status" value="1"/>
</dbReference>
<keyword evidence="1" id="KW-0472">Membrane</keyword>
<feature type="transmembrane region" description="Helical" evidence="1">
    <location>
        <begin position="215"/>
        <end position="240"/>
    </location>
</feature>
<dbReference type="Proteomes" id="UP000585474">
    <property type="component" value="Unassembled WGS sequence"/>
</dbReference>